<dbReference type="EMBL" id="JAIWYP010000015">
    <property type="protein sequence ID" value="KAH3700232.1"/>
    <property type="molecule type" value="Genomic_DNA"/>
</dbReference>
<sequence>MVPDNNTRPLGQKKETPRQSATVPRPSGHLQETLKQSATMPRLSGYQPKTPRQSRRPMGHLQ</sequence>
<accession>A0A9D4BP63</accession>
<proteinExistence type="predicted"/>
<dbReference type="AlphaFoldDB" id="A0A9D4BP63"/>
<reference evidence="2" key="2">
    <citation type="submission" date="2020-11" db="EMBL/GenBank/DDBJ databases">
        <authorList>
            <person name="McCartney M.A."/>
            <person name="Auch B."/>
            <person name="Kono T."/>
            <person name="Mallez S."/>
            <person name="Becker A."/>
            <person name="Gohl D.M."/>
            <person name="Silverstein K.A.T."/>
            <person name="Koren S."/>
            <person name="Bechman K.B."/>
            <person name="Herman A."/>
            <person name="Abrahante J.E."/>
            <person name="Garbe J."/>
        </authorList>
    </citation>
    <scope>NUCLEOTIDE SEQUENCE</scope>
    <source>
        <strain evidence="2">Duluth1</strain>
        <tissue evidence="2">Whole animal</tissue>
    </source>
</reference>
<evidence type="ECO:0000313" key="2">
    <source>
        <dbReference type="EMBL" id="KAH3700232.1"/>
    </source>
</evidence>
<feature type="region of interest" description="Disordered" evidence="1">
    <location>
        <begin position="1"/>
        <end position="62"/>
    </location>
</feature>
<reference evidence="2" key="1">
    <citation type="journal article" date="2019" name="bioRxiv">
        <title>The Genome of the Zebra Mussel, Dreissena polymorpha: A Resource for Invasive Species Research.</title>
        <authorList>
            <person name="McCartney M.A."/>
            <person name="Auch B."/>
            <person name="Kono T."/>
            <person name="Mallez S."/>
            <person name="Zhang Y."/>
            <person name="Obille A."/>
            <person name="Becker A."/>
            <person name="Abrahante J.E."/>
            <person name="Garbe J."/>
            <person name="Badalamenti J.P."/>
            <person name="Herman A."/>
            <person name="Mangelson H."/>
            <person name="Liachko I."/>
            <person name="Sullivan S."/>
            <person name="Sone E.D."/>
            <person name="Koren S."/>
            <person name="Silverstein K.A.T."/>
            <person name="Beckman K.B."/>
            <person name="Gohl D.M."/>
        </authorList>
    </citation>
    <scope>NUCLEOTIDE SEQUENCE</scope>
    <source>
        <strain evidence="2">Duluth1</strain>
        <tissue evidence="2">Whole animal</tissue>
    </source>
</reference>
<protein>
    <submittedName>
        <fullName evidence="2">Uncharacterized protein</fullName>
    </submittedName>
</protein>
<gene>
    <name evidence="2" type="ORF">DPMN_075204</name>
</gene>
<comment type="caution">
    <text evidence="2">The sequence shown here is derived from an EMBL/GenBank/DDBJ whole genome shotgun (WGS) entry which is preliminary data.</text>
</comment>
<dbReference type="Proteomes" id="UP000828390">
    <property type="component" value="Unassembled WGS sequence"/>
</dbReference>
<name>A0A9D4BP63_DREPO</name>
<feature type="compositionally biased region" description="Basic residues" evidence="1">
    <location>
        <begin position="52"/>
        <end position="62"/>
    </location>
</feature>
<organism evidence="2 3">
    <name type="scientific">Dreissena polymorpha</name>
    <name type="common">Zebra mussel</name>
    <name type="synonym">Mytilus polymorpha</name>
    <dbReference type="NCBI Taxonomy" id="45954"/>
    <lineage>
        <taxon>Eukaryota</taxon>
        <taxon>Metazoa</taxon>
        <taxon>Spiralia</taxon>
        <taxon>Lophotrochozoa</taxon>
        <taxon>Mollusca</taxon>
        <taxon>Bivalvia</taxon>
        <taxon>Autobranchia</taxon>
        <taxon>Heteroconchia</taxon>
        <taxon>Euheterodonta</taxon>
        <taxon>Imparidentia</taxon>
        <taxon>Neoheterodontei</taxon>
        <taxon>Myida</taxon>
        <taxon>Dreissenoidea</taxon>
        <taxon>Dreissenidae</taxon>
        <taxon>Dreissena</taxon>
    </lineage>
</organism>
<evidence type="ECO:0000256" key="1">
    <source>
        <dbReference type="SAM" id="MobiDB-lite"/>
    </source>
</evidence>
<evidence type="ECO:0000313" key="3">
    <source>
        <dbReference type="Proteomes" id="UP000828390"/>
    </source>
</evidence>
<keyword evidence="3" id="KW-1185">Reference proteome</keyword>